<feature type="domain" description="Methyltransferase" evidence="3">
    <location>
        <begin position="47"/>
        <end position="136"/>
    </location>
</feature>
<dbReference type="Proteomes" id="UP000298653">
    <property type="component" value="Chromosome"/>
</dbReference>
<keyword evidence="5" id="KW-1185">Reference proteome</keyword>
<evidence type="ECO:0000256" key="2">
    <source>
        <dbReference type="ARBA" id="ARBA00022679"/>
    </source>
</evidence>
<dbReference type="RefSeq" id="WP_137329925.1">
    <property type="nucleotide sequence ID" value="NZ_CP040058.1"/>
</dbReference>
<evidence type="ECO:0000313" key="5">
    <source>
        <dbReference type="Proteomes" id="UP000298653"/>
    </source>
</evidence>
<keyword evidence="1" id="KW-0489">Methyltransferase</keyword>
<dbReference type="CDD" id="cd02440">
    <property type="entry name" value="AdoMet_MTases"/>
    <property type="match status" value="1"/>
</dbReference>
<sequence>MKDVKERSAKIYNKKAEKYEKTISGKMSVSLEQEMIKKICVRDNDKILDVGCGTGTLLSGLTRWRNAEGYGVDVSEEMIRRASADFPDLHFQVASSDDLDFEDNTFRIITVCSAFHHFPNQAEFIQKAARLLTPGGRLYIGVVAFPELIRISGNIADKVLPSCKVKRPSTHEILGMFKAAGLTKFRVHKLKKLLMISAKKPESEALPSEA</sequence>
<evidence type="ECO:0000259" key="3">
    <source>
        <dbReference type="Pfam" id="PF13649"/>
    </source>
</evidence>
<dbReference type="SUPFAM" id="SSF53335">
    <property type="entry name" value="S-adenosyl-L-methionine-dependent methyltransferases"/>
    <property type="match status" value="1"/>
</dbReference>
<dbReference type="GO" id="GO:0032259">
    <property type="term" value="P:methylation"/>
    <property type="evidence" value="ECO:0007669"/>
    <property type="project" value="UniProtKB-KW"/>
</dbReference>
<keyword evidence="2" id="KW-0808">Transferase</keyword>
<dbReference type="Gene3D" id="3.40.50.150">
    <property type="entry name" value="Vaccinia Virus protein VP39"/>
    <property type="match status" value="1"/>
</dbReference>
<reference evidence="4 5" key="1">
    <citation type="submission" date="2019-05" db="EMBL/GenBank/DDBJ databases">
        <title>Complete genome sequencing of Anaerostipes rhamnosivorans.</title>
        <authorList>
            <person name="Bui T.P.N."/>
            <person name="de Vos W.M."/>
        </authorList>
    </citation>
    <scope>NUCLEOTIDE SEQUENCE [LARGE SCALE GENOMIC DNA]</scope>
    <source>
        <strain evidence="4 5">1y2</strain>
    </source>
</reference>
<evidence type="ECO:0000313" key="4">
    <source>
        <dbReference type="EMBL" id="QCP36747.1"/>
    </source>
</evidence>
<evidence type="ECO:0000256" key="1">
    <source>
        <dbReference type="ARBA" id="ARBA00022603"/>
    </source>
</evidence>
<name>A0A4P8IIM5_9FIRM</name>
<dbReference type="GO" id="GO:0008168">
    <property type="term" value="F:methyltransferase activity"/>
    <property type="evidence" value="ECO:0007669"/>
    <property type="project" value="UniProtKB-KW"/>
</dbReference>
<dbReference type="EMBL" id="CP040058">
    <property type="protein sequence ID" value="QCP36747.1"/>
    <property type="molecule type" value="Genomic_DNA"/>
</dbReference>
<dbReference type="PANTHER" id="PTHR43861:SF1">
    <property type="entry name" value="TRANS-ACONITATE 2-METHYLTRANSFERASE"/>
    <property type="match status" value="1"/>
</dbReference>
<dbReference type="AlphaFoldDB" id="A0A4P8IIM5"/>
<organism evidence="4 5">
    <name type="scientific">Anaerostipes rhamnosivorans</name>
    <dbReference type="NCBI Taxonomy" id="1229621"/>
    <lineage>
        <taxon>Bacteria</taxon>
        <taxon>Bacillati</taxon>
        <taxon>Bacillota</taxon>
        <taxon>Clostridia</taxon>
        <taxon>Lachnospirales</taxon>
        <taxon>Lachnospiraceae</taxon>
        <taxon>Anaerostipes</taxon>
    </lineage>
</organism>
<dbReference type="KEGG" id="arf:AR1Y2_3293"/>
<dbReference type="InterPro" id="IPR029063">
    <property type="entry name" value="SAM-dependent_MTases_sf"/>
</dbReference>
<dbReference type="InterPro" id="IPR041698">
    <property type="entry name" value="Methyltransf_25"/>
</dbReference>
<protein>
    <submittedName>
        <fullName evidence="4">Biotin synthesis protein BioC</fullName>
    </submittedName>
</protein>
<dbReference type="Pfam" id="PF13649">
    <property type="entry name" value="Methyltransf_25"/>
    <property type="match status" value="1"/>
</dbReference>
<dbReference type="OrthoDB" id="9791837at2"/>
<accession>A0A4P8IIM5</accession>
<gene>
    <name evidence="4" type="ORF">AR1Y2_3293</name>
</gene>
<proteinExistence type="predicted"/>
<dbReference type="PANTHER" id="PTHR43861">
    <property type="entry name" value="TRANS-ACONITATE 2-METHYLTRANSFERASE-RELATED"/>
    <property type="match status" value="1"/>
</dbReference>